<comment type="caution">
    <text evidence="1">The sequence shown here is derived from an EMBL/GenBank/DDBJ whole genome shotgun (WGS) entry which is preliminary data.</text>
</comment>
<evidence type="ECO:0000313" key="2">
    <source>
        <dbReference type="Proteomes" id="UP000805704"/>
    </source>
</evidence>
<evidence type="ECO:0000313" key="1">
    <source>
        <dbReference type="EMBL" id="KAG8010714.1"/>
    </source>
</evidence>
<name>A0ACB7F950_NIBAL</name>
<reference evidence="1" key="1">
    <citation type="submission" date="2020-04" db="EMBL/GenBank/DDBJ databases">
        <title>A chromosome-scale assembly and high-density genetic map of the yellow drum (Nibea albiflora) genome.</title>
        <authorList>
            <person name="Xu D."/>
            <person name="Zhang W."/>
            <person name="Chen R."/>
            <person name="Tan P."/>
            <person name="Wang L."/>
            <person name="Song H."/>
            <person name="Tian L."/>
            <person name="Zhu Q."/>
            <person name="Wang B."/>
        </authorList>
    </citation>
    <scope>NUCLEOTIDE SEQUENCE</scope>
    <source>
        <strain evidence="1">ZJHYS-2018</strain>
    </source>
</reference>
<keyword evidence="2" id="KW-1185">Reference proteome</keyword>
<sequence length="109" mass="11630">MQRLSENKSKQTLGNSTQHRTAYYGGQMGRLTFAPATVSILTVSGPAEFNSGKASSFYSSVPHRRHLYKSLLESTLIGGGGDVCVVLTSDVISPLCIKSGRVPGDVAKR</sequence>
<organism evidence="1 2">
    <name type="scientific">Nibea albiflora</name>
    <name type="common">Yellow drum</name>
    <name type="synonym">Corvina albiflora</name>
    <dbReference type="NCBI Taxonomy" id="240163"/>
    <lineage>
        <taxon>Eukaryota</taxon>
        <taxon>Metazoa</taxon>
        <taxon>Chordata</taxon>
        <taxon>Craniata</taxon>
        <taxon>Vertebrata</taxon>
        <taxon>Euteleostomi</taxon>
        <taxon>Actinopterygii</taxon>
        <taxon>Neopterygii</taxon>
        <taxon>Teleostei</taxon>
        <taxon>Neoteleostei</taxon>
        <taxon>Acanthomorphata</taxon>
        <taxon>Eupercaria</taxon>
        <taxon>Sciaenidae</taxon>
        <taxon>Nibea</taxon>
    </lineage>
</organism>
<protein>
    <submittedName>
        <fullName evidence="1">Uncharacterized protein</fullName>
    </submittedName>
</protein>
<accession>A0ACB7F950</accession>
<dbReference type="EMBL" id="CM024803">
    <property type="protein sequence ID" value="KAG8010714.1"/>
    <property type="molecule type" value="Genomic_DNA"/>
</dbReference>
<proteinExistence type="predicted"/>
<gene>
    <name evidence="1" type="ORF">GBF38_009901</name>
</gene>
<dbReference type="Proteomes" id="UP000805704">
    <property type="component" value="Chromosome 15"/>
</dbReference>